<evidence type="ECO:0000313" key="3">
    <source>
        <dbReference type="EMBL" id="RKG80589.1"/>
    </source>
</evidence>
<name>A0A3A8IAU0_9BACT</name>
<sequence length="92" mass="9956">MDSALTHSLLVARPTKLSRFVVFSVGGHLAVLVAAILYARFTATPKVDLDTKPINASLVRLGKPRDPKLLPRKEQAQPPPKEVAATGSYTHL</sequence>
<protein>
    <submittedName>
        <fullName evidence="3">Energy transducer TonB</fullName>
    </submittedName>
</protein>
<feature type="compositionally biased region" description="Basic and acidic residues" evidence="1">
    <location>
        <begin position="63"/>
        <end position="75"/>
    </location>
</feature>
<gene>
    <name evidence="3" type="ORF">D7V88_27365</name>
</gene>
<feature type="non-terminal residue" evidence="3">
    <location>
        <position position="92"/>
    </location>
</feature>
<keyword evidence="2" id="KW-0812">Transmembrane</keyword>
<proteinExistence type="predicted"/>
<dbReference type="AlphaFoldDB" id="A0A3A8IAU0"/>
<organism evidence="3 4">
    <name type="scientific">Corallococcus terminator</name>
    <dbReference type="NCBI Taxonomy" id="2316733"/>
    <lineage>
        <taxon>Bacteria</taxon>
        <taxon>Pseudomonadati</taxon>
        <taxon>Myxococcota</taxon>
        <taxon>Myxococcia</taxon>
        <taxon>Myxococcales</taxon>
        <taxon>Cystobacterineae</taxon>
        <taxon>Myxococcaceae</taxon>
        <taxon>Corallococcus</taxon>
    </lineage>
</organism>
<keyword evidence="2" id="KW-1133">Transmembrane helix</keyword>
<feature type="region of interest" description="Disordered" evidence="1">
    <location>
        <begin position="63"/>
        <end position="92"/>
    </location>
</feature>
<reference evidence="4" key="1">
    <citation type="submission" date="2018-09" db="EMBL/GenBank/DDBJ databases">
        <authorList>
            <person name="Livingstone P.G."/>
            <person name="Whitworth D.E."/>
        </authorList>
    </citation>
    <scope>NUCLEOTIDE SEQUENCE [LARGE SCALE GENOMIC DNA]</scope>
    <source>
        <strain evidence="4">CA054A</strain>
    </source>
</reference>
<keyword evidence="4" id="KW-1185">Reference proteome</keyword>
<evidence type="ECO:0000256" key="2">
    <source>
        <dbReference type="SAM" id="Phobius"/>
    </source>
</evidence>
<comment type="caution">
    <text evidence="3">The sequence shown here is derived from an EMBL/GenBank/DDBJ whole genome shotgun (WGS) entry which is preliminary data.</text>
</comment>
<keyword evidence="2" id="KW-0472">Membrane</keyword>
<dbReference type="EMBL" id="RAVZ01000224">
    <property type="protein sequence ID" value="RKG80589.1"/>
    <property type="molecule type" value="Genomic_DNA"/>
</dbReference>
<dbReference type="Proteomes" id="UP000268094">
    <property type="component" value="Unassembled WGS sequence"/>
</dbReference>
<accession>A0A3A8IAU0</accession>
<evidence type="ECO:0000313" key="4">
    <source>
        <dbReference type="Proteomes" id="UP000268094"/>
    </source>
</evidence>
<feature type="transmembrane region" description="Helical" evidence="2">
    <location>
        <begin position="20"/>
        <end position="39"/>
    </location>
</feature>
<evidence type="ECO:0000256" key="1">
    <source>
        <dbReference type="SAM" id="MobiDB-lite"/>
    </source>
</evidence>